<dbReference type="EMBL" id="BMAT01013502">
    <property type="protein sequence ID" value="GFS14110.1"/>
    <property type="molecule type" value="Genomic_DNA"/>
</dbReference>
<name>A0AAV4IVX1_9GAST</name>
<proteinExistence type="predicted"/>
<protein>
    <submittedName>
        <fullName evidence="1">Uncharacterized protein</fullName>
    </submittedName>
</protein>
<evidence type="ECO:0000313" key="2">
    <source>
        <dbReference type="Proteomes" id="UP000762676"/>
    </source>
</evidence>
<evidence type="ECO:0000313" key="1">
    <source>
        <dbReference type="EMBL" id="GFS14110.1"/>
    </source>
</evidence>
<dbReference type="Proteomes" id="UP000762676">
    <property type="component" value="Unassembled WGS sequence"/>
</dbReference>
<gene>
    <name evidence="1" type="ORF">ElyMa_006737300</name>
</gene>
<keyword evidence="2" id="KW-1185">Reference proteome</keyword>
<accession>A0AAV4IVX1</accession>
<reference evidence="1 2" key="1">
    <citation type="journal article" date="2021" name="Elife">
        <title>Chloroplast acquisition without the gene transfer in kleptoplastic sea slugs, Plakobranchus ocellatus.</title>
        <authorList>
            <person name="Maeda T."/>
            <person name="Takahashi S."/>
            <person name="Yoshida T."/>
            <person name="Shimamura S."/>
            <person name="Takaki Y."/>
            <person name="Nagai Y."/>
            <person name="Toyoda A."/>
            <person name="Suzuki Y."/>
            <person name="Arimoto A."/>
            <person name="Ishii H."/>
            <person name="Satoh N."/>
            <person name="Nishiyama T."/>
            <person name="Hasebe M."/>
            <person name="Maruyama T."/>
            <person name="Minagawa J."/>
            <person name="Obokata J."/>
            <person name="Shigenobu S."/>
        </authorList>
    </citation>
    <scope>NUCLEOTIDE SEQUENCE [LARGE SCALE GENOMIC DNA]</scope>
</reference>
<organism evidence="1 2">
    <name type="scientific">Elysia marginata</name>
    <dbReference type="NCBI Taxonomy" id="1093978"/>
    <lineage>
        <taxon>Eukaryota</taxon>
        <taxon>Metazoa</taxon>
        <taxon>Spiralia</taxon>
        <taxon>Lophotrochozoa</taxon>
        <taxon>Mollusca</taxon>
        <taxon>Gastropoda</taxon>
        <taxon>Heterobranchia</taxon>
        <taxon>Euthyneura</taxon>
        <taxon>Panpulmonata</taxon>
        <taxon>Sacoglossa</taxon>
        <taxon>Placobranchoidea</taxon>
        <taxon>Plakobranchidae</taxon>
        <taxon>Elysia</taxon>
    </lineage>
</organism>
<dbReference type="AlphaFoldDB" id="A0AAV4IVX1"/>
<sequence length="139" mass="15551">MRQRQQAQTGQRGCVQVTHTHHQASSLAALVQPRGFARTVSLYKVIAYPAALNRLLDPNSISPSCDLYQKTGETPISLTILDTPPNVAMTKYLETEGSKQRGRPKHRLRPHYDETSRVTTTITGQLDYIQLQTLTTFAT</sequence>
<comment type="caution">
    <text evidence="1">The sequence shown here is derived from an EMBL/GenBank/DDBJ whole genome shotgun (WGS) entry which is preliminary data.</text>
</comment>